<dbReference type="InterPro" id="IPR043148">
    <property type="entry name" value="TagF_C"/>
</dbReference>
<dbReference type="SUPFAM" id="SSF53756">
    <property type="entry name" value="UDP-Glycosyltransferase/glycogen phosphorylase"/>
    <property type="match status" value="1"/>
</dbReference>
<dbReference type="Pfam" id="PF05159">
    <property type="entry name" value="Capsule_synth"/>
    <property type="match status" value="1"/>
</dbReference>
<dbReference type="InterPro" id="IPR007833">
    <property type="entry name" value="Capsule_polysaccharide_synth"/>
</dbReference>
<dbReference type="GO" id="GO:0015774">
    <property type="term" value="P:polysaccharide transport"/>
    <property type="evidence" value="ECO:0007669"/>
    <property type="project" value="InterPro"/>
</dbReference>
<dbReference type="Proteomes" id="UP000199448">
    <property type="component" value="Unassembled WGS sequence"/>
</dbReference>
<protein>
    <submittedName>
        <fullName evidence="1">Capsule polysaccharide modification protein KpsS</fullName>
    </submittedName>
</protein>
<dbReference type="STRING" id="390640.SAMN04488034_11312"/>
<dbReference type="RefSeq" id="WP_093114418.1">
    <property type="nucleotide sequence ID" value="NZ_FNGG01000013.1"/>
</dbReference>
<proteinExistence type="predicted"/>
<sequence length="443" mass="52064">MTILFIENRYKTSLWESIGREYEKDGHKVQWIVQNPIFKPSFGEVHILPFPKKFKKKKFYTRSLNKIIKGNRGLNYFGIKKDDFIFWYENEIEKKLDELKPDLVFGESTLFHELLVIKGCKKRGILYLHPSSCRYPKNRFSFYKYDTLEPYGSSNEKLPEKEAKETAFKIGKRLALPDYMEVSKFKPSKIDLIKDKIRLTFGYYLGEKYNTPSPFRKWKINRFYSQLIKEWEELAVGIGALKKEFYVMYPMQMQPEANIDVWGFPFNNQAKVLQDILDNLGEDEKLIIKPNPKSKYEICPEVIKFIQDNPDRVIPLKHSCKMDEVWEHIDLVVTVTGTISIECIFDNKPVFLLGQGIQRFQKNCLTKEKEININYAIDLVKTSKFPQLEEDDKISFLNQLISTSFQGTNGDGLHNKRYLDDPENLLNLKNAYSKVVNDRVSTL</sequence>
<evidence type="ECO:0000313" key="2">
    <source>
        <dbReference type="Proteomes" id="UP000199448"/>
    </source>
</evidence>
<dbReference type="EMBL" id="FNUG01000013">
    <property type="protein sequence ID" value="SEF12088.1"/>
    <property type="molecule type" value="Genomic_DNA"/>
</dbReference>
<organism evidence="1 2">
    <name type="scientific">Salinimicrobium catena</name>
    <dbReference type="NCBI Taxonomy" id="390640"/>
    <lineage>
        <taxon>Bacteria</taxon>
        <taxon>Pseudomonadati</taxon>
        <taxon>Bacteroidota</taxon>
        <taxon>Flavobacteriia</taxon>
        <taxon>Flavobacteriales</taxon>
        <taxon>Flavobacteriaceae</taxon>
        <taxon>Salinimicrobium</taxon>
    </lineage>
</organism>
<dbReference type="OrthoDB" id="9782449at2"/>
<keyword evidence="2" id="KW-1185">Reference proteome</keyword>
<accession>A0A1H5PG39</accession>
<dbReference type="AlphaFoldDB" id="A0A1H5PG39"/>
<reference evidence="1 2" key="1">
    <citation type="submission" date="2016-10" db="EMBL/GenBank/DDBJ databases">
        <authorList>
            <person name="de Groot N.N."/>
        </authorList>
    </citation>
    <scope>NUCLEOTIDE SEQUENCE [LARGE SCALE GENOMIC DNA]</scope>
    <source>
        <strain evidence="1 2">DSM 23553</strain>
    </source>
</reference>
<dbReference type="GO" id="GO:0000271">
    <property type="term" value="P:polysaccharide biosynthetic process"/>
    <property type="evidence" value="ECO:0007669"/>
    <property type="project" value="InterPro"/>
</dbReference>
<gene>
    <name evidence="1" type="ORF">SAMN04488034_11312</name>
</gene>
<dbReference type="Gene3D" id="3.40.50.12580">
    <property type="match status" value="1"/>
</dbReference>
<name>A0A1H5PG39_9FLAO</name>
<evidence type="ECO:0000313" key="1">
    <source>
        <dbReference type="EMBL" id="SEF12088.1"/>
    </source>
</evidence>